<accession>W5UTS3</accession>
<dbReference type="InterPro" id="IPR043168">
    <property type="entry name" value="DegV_C"/>
</dbReference>
<reference evidence="2 3" key="1">
    <citation type="journal article" date="2014" name="Genome Announc.">
        <title>Complete Genome Sequence of Mycoplasma bovoculi Strain M165/69T (ATCC 29104).</title>
        <authorList>
            <person name="Calcutt M.J."/>
            <person name="Foecking M.F."/>
        </authorList>
    </citation>
    <scope>NUCLEOTIDE SEQUENCE [LARGE SCALE GENOMIC DNA]</scope>
    <source>
        <strain evidence="2">M165/69</strain>
    </source>
</reference>
<dbReference type="PROSITE" id="PS51482">
    <property type="entry name" value="DEGV"/>
    <property type="match status" value="1"/>
</dbReference>
<name>W5UTS3_9BACT</name>
<dbReference type="SUPFAM" id="SSF82549">
    <property type="entry name" value="DAK1/DegV-like"/>
    <property type="match status" value="1"/>
</dbReference>
<dbReference type="EMBL" id="CP007154">
    <property type="protein sequence ID" value="AHH45491.1"/>
    <property type="molecule type" value="Genomic_DNA"/>
</dbReference>
<dbReference type="InterPro" id="IPR050270">
    <property type="entry name" value="DegV_domain_contain"/>
</dbReference>
<evidence type="ECO:0000313" key="3">
    <source>
        <dbReference type="Proteomes" id="UP000019229"/>
    </source>
</evidence>
<proteinExistence type="predicted"/>
<keyword evidence="1" id="KW-0446">Lipid-binding</keyword>
<dbReference type="KEGG" id="mbc:MYB_02445"/>
<dbReference type="OrthoDB" id="388177at2"/>
<keyword evidence="3" id="KW-1185">Reference proteome</keyword>
<dbReference type="PANTHER" id="PTHR33434">
    <property type="entry name" value="DEGV DOMAIN-CONTAINING PROTEIN DR_1986-RELATED"/>
    <property type="match status" value="1"/>
</dbReference>
<dbReference type="Gene3D" id="3.30.1180.10">
    <property type="match status" value="1"/>
</dbReference>
<dbReference type="RefSeq" id="WP_022935137.1">
    <property type="nucleotide sequence ID" value="NZ_CP007154.1"/>
</dbReference>
<evidence type="ECO:0000313" key="2">
    <source>
        <dbReference type="EMBL" id="AHH45491.1"/>
    </source>
</evidence>
<evidence type="ECO:0008006" key="4">
    <source>
        <dbReference type="Google" id="ProtNLM"/>
    </source>
</evidence>
<dbReference type="Gene3D" id="3.40.50.10170">
    <property type="match status" value="1"/>
</dbReference>
<dbReference type="STRING" id="743966.MYB_02445"/>
<organism evidence="2 3">
    <name type="scientific">Mesomycoplasma bovoculi M165/69</name>
    <dbReference type="NCBI Taxonomy" id="743966"/>
    <lineage>
        <taxon>Bacteria</taxon>
        <taxon>Bacillati</taxon>
        <taxon>Mycoplasmatota</taxon>
        <taxon>Mycoplasmoidales</taxon>
        <taxon>Metamycoplasmataceae</taxon>
        <taxon>Mesomycoplasma</taxon>
    </lineage>
</organism>
<dbReference type="HOGENOM" id="CLU_048251_3_0_14"/>
<gene>
    <name evidence="2" type="ORF">MYB_02445</name>
</gene>
<dbReference type="PATRIC" id="fig|743966.3.peg.492"/>
<dbReference type="Pfam" id="PF02645">
    <property type="entry name" value="DegV"/>
    <property type="match status" value="1"/>
</dbReference>
<dbReference type="GO" id="GO:0008289">
    <property type="term" value="F:lipid binding"/>
    <property type="evidence" value="ECO:0007669"/>
    <property type="project" value="UniProtKB-KW"/>
</dbReference>
<dbReference type="NCBIfam" id="TIGR00762">
    <property type="entry name" value="DegV"/>
    <property type="match status" value="1"/>
</dbReference>
<evidence type="ECO:0000256" key="1">
    <source>
        <dbReference type="ARBA" id="ARBA00023121"/>
    </source>
</evidence>
<dbReference type="eggNOG" id="COG1307">
    <property type="taxonomic scope" value="Bacteria"/>
</dbReference>
<protein>
    <recommendedName>
        <fullName evidence="4">DegV family protein</fullName>
    </recommendedName>
</protein>
<dbReference type="PANTHER" id="PTHR33434:SF2">
    <property type="entry name" value="FATTY ACID-BINDING PROTEIN TM_1468"/>
    <property type="match status" value="1"/>
</dbReference>
<dbReference type="Proteomes" id="UP000019229">
    <property type="component" value="Chromosome"/>
</dbReference>
<dbReference type="InterPro" id="IPR003797">
    <property type="entry name" value="DegV"/>
</dbReference>
<dbReference type="AlphaFoldDB" id="W5UTS3"/>
<sequence length="287" mass="32399">MKIAIVVDSSTGLTPKQVEGKGWFFLPLSIDLNGTQRLDGTDITPFELKTALEDPNNNLKTGTTPYGLMQEQLQNLSEKYDKVVVFPISSGLSSQANYLKELKIDNLYVVDSTKITWLIIMDLLRFERNLKDGMDFEQSFAQMNFEYEGRILVVPYSTESIVKSGRLSPAAAAVARLFKIYPVIKLEKGKLEKEGTGRNFEKTLVKHFGELAESFKDDEYLPVVLHSYNSNIDSIVSELQKHTNKKIFVDILPNVVNIHLGLQGVAIGFVKCDKQVEVELLKIYENK</sequence>